<keyword evidence="2 4" id="KW-0058">Aromatic hydrocarbons catabolism</keyword>
<dbReference type="EMBL" id="CAJVCH010539657">
    <property type="protein sequence ID" value="CAG7826412.1"/>
    <property type="molecule type" value="Genomic_DNA"/>
</dbReference>
<evidence type="ECO:0000259" key="5">
    <source>
        <dbReference type="Pfam" id="PF00561"/>
    </source>
</evidence>
<dbReference type="Pfam" id="PF00561">
    <property type="entry name" value="Abhydrolase_1"/>
    <property type="match status" value="1"/>
</dbReference>
<evidence type="ECO:0000313" key="6">
    <source>
        <dbReference type="EMBL" id="CAG7826412.1"/>
    </source>
</evidence>
<dbReference type="PIRSF" id="PIRSF001112">
    <property type="entry name" value="Epoxide_hydrolase"/>
    <property type="match status" value="1"/>
</dbReference>
<reference evidence="6" key="1">
    <citation type="submission" date="2021-06" db="EMBL/GenBank/DDBJ databases">
        <authorList>
            <person name="Hodson N. C."/>
            <person name="Mongue J. A."/>
            <person name="Jaron S. K."/>
        </authorList>
    </citation>
    <scope>NUCLEOTIDE SEQUENCE</scope>
</reference>
<evidence type="ECO:0000256" key="1">
    <source>
        <dbReference type="ARBA" id="ARBA00010088"/>
    </source>
</evidence>
<protein>
    <recommendedName>
        <fullName evidence="4">Epoxide hydrolase</fullName>
        <ecNumber evidence="4">3.3.2.9</ecNumber>
    </recommendedName>
</protein>
<dbReference type="InterPro" id="IPR016292">
    <property type="entry name" value="Epoxide_hydrolase"/>
</dbReference>
<keyword evidence="7" id="KW-1185">Reference proteome</keyword>
<evidence type="ECO:0000256" key="3">
    <source>
        <dbReference type="ARBA" id="ARBA00022801"/>
    </source>
</evidence>
<evidence type="ECO:0000256" key="2">
    <source>
        <dbReference type="ARBA" id="ARBA00022797"/>
    </source>
</evidence>
<dbReference type="GO" id="GO:0097176">
    <property type="term" value="P:epoxide metabolic process"/>
    <property type="evidence" value="ECO:0007669"/>
    <property type="project" value="TreeGrafter"/>
</dbReference>
<dbReference type="OrthoDB" id="7130006at2759"/>
<dbReference type="InterPro" id="IPR000073">
    <property type="entry name" value="AB_hydrolase_1"/>
</dbReference>
<keyword evidence="4" id="KW-0256">Endoplasmic reticulum</keyword>
<dbReference type="PANTHER" id="PTHR21661">
    <property type="entry name" value="EPOXIDE HYDROLASE 1-RELATED"/>
    <property type="match status" value="1"/>
</dbReference>
<evidence type="ECO:0000256" key="4">
    <source>
        <dbReference type="PIRNR" id="PIRNR001112"/>
    </source>
</evidence>
<dbReference type="AlphaFoldDB" id="A0A8J2KZZ4"/>
<dbReference type="EC" id="3.3.2.9" evidence="4"/>
<dbReference type="GO" id="GO:0004301">
    <property type="term" value="F:epoxide hydrolase activity"/>
    <property type="evidence" value="ECO:0007669"/>
    <property type="project" value="TreeGrafter"/>
</dbReference>
<comment type="catalytic activity">
    <reaction evidence="4">
        <text>1-(4-methoxyphenyl)-N-methyl-N-[(3-methyloxetan-3-yl)methyl]methanamine + H2O = 2-{[(4-methoxybenzyl)(methyl)amino]methyl}-2-methylpropane-1,3-diol</text>
        <dbReference type="Rhea" id="RHEA:55764"/>
        <dbReference type="ChEBI" id="CHEBI:15377"/>
        <dbReference type="ChEBI" id="CHEBI:139161"/>
        <dbReference type="ChEBI" id="CHEBI:139164"/>
        <dbReference type="EC" id="3.3.2.9"/>
    </reaction>
</comment>
<gene>
    <name evidence="6" type="ORF">AFUS01_LOCUS36465</name>
</gene>
<comment type="caution">
    <text evidence="6">The sequence shown here is derived from an EMBL/GenBank/DDBJ whole genome shotgun (WGS) entry which is preliminary data.</text>
</comment>
<name>A0A8J2KZZ4_9HEXA</name>
<keyword evidence="3 4" id="KW-0378">Hydrolase</keyword>
<sequence length="417" mass="46863">MGKLLLLSGALVAVISVLIYVTISKITEDQEFTQTLPDFQWGKETVGAKEDQSIKPFRINVDQKVLDSLKKKLGEELNSGRFTPPLEGIGFHTNNSKYKKTRPLLLLHGWPGSFIEFQKIIPLLIDPKDSDINFELVIPSLPGYGYSEGAVRPGLGLVETSQIFVKLMKRLGHNKFYVQGGDWGSLIGEAMSKVYPQNLVAFHSNMCTSQHPRSHLKTLLGSFFPSYFNTPEETERFLPFSKYFTYILRETGYAHIQATKPDTLGVGLSQSPTGLAAYILEKFSGWTNPSFYEKEDGGLNAKFQLDDLLDNIMVYWVTNSITTSVRFYSENLSNRQRAYELDKVPSKVPTGCIVPRWEQFIAVPKSVVEDTYNNIISYTYAEDGGHFFALEHPDVLATDFVKFSKLAEGNGDLFSGK</sequence>
<comment type="similarity">
    <text evidence="1 4">Belongs to the peptidase S33 family.</text>
</comment>
<comment type="catalytic activity">
    <reaction evidence="4">
        <text>cis-stilbene oxide + H2O = (1R,2R)-hydrobenzoin</text>
        <dbReference type="Rhea" id="RHEA:23900"/>
        <dbReference type="ChEBI" id="CHEBI:15377"/>
        <dbReference type="ChEBI" id="CHEBI:50004"/>
        <dbReference type="ChEBI" id="CHEBI:50014"/>
        <dbReference type="EC" id="3.3.2.9"/>
    </reaction>
</comment>
<dbReference type="Proteomes" id="UP000708208">
    <property type="component" value="Unassembled WGS sequence"/>
</dbReference>
<comment type="subcellular location">
    <subcellularLocation>
        <location evidence="4">Endoplasmic reticulum membrane</location>
    </subcellularLocation>
</comment>
<dbReference type="PANTHER" id="PTHR21661:SF35">
    <property type="entry name" value="EPOXIDE HYDROLASE"/>
    <property type="match status" value="1"/>
</dbReference>
<feature type="domain" description="AB hydrolase-1" evidence="5">
    <location>
        <begin position="103"/>
        <end position="229"/>
    </location>
</feature>
<organism evidence="6 7">
    <name type="scientific">Allacma fusca</name>
    <dbReference type="NCBI Taxonomy" id="39272"/>
    <lineage>
        <taxon>Eukaryota</taxon>
        <taxon>Metazoa</taxon>
        <taxon>Ecdysozoa</taxon>
        <taxon>Arthropoda</taxon>
        <taxon>Hexapoda</taxon>
        <taxon>Collembola</taxon>
        <taxon>Symphypleona</taxon>
        <taxon>Sminthuridae</taxon>
        <taxon>Allacma</taxon>
    </lineage>
</organism>
<evidence type="ECO:0000313" key="7">
    <source>
        <dbReference type="Proteomes" id="UP000708208"/>
    </source>
</evidence>
<accession>A0A8J2KZZ4</accession>
<proteinExistence type="inferred from homology"/>
<keyword evidence="4" id="KW-0472">Membrane</keyword>